<reference evidence="3 4" key="1">
    <citation type="submission" date="2020-06" db="EMBL/GenBank/DDBJ databases">
        <authorList>
            <person name="Grouzdev D.S."/>
        </authorList>
    </citation>
    <scope>NUCLEOTIDE SEQUENCE [LARGE SCALE GENOMIC DNA]</scope>
    <source>
        <strain evidence="3 4">HO-A22</strain>
    </source>
</reference>
<dbReference type="InterPro" id="IPR001853">
    <property type="entry name" value="DSBA-like_thioredoxin_dom"/>
</dbReference>
<dbReference type="InterPro" id="IPR013766">
    <property type="entry name" value="Thioredoxin_domain"/>
</dbReference>
<dbReference type="Proteomes" id="UP000520198">
    <property type="component" value="Unassembled WGS sequence"/>
</dbReference>
<name>A0A7Y6Q3T5_9HYPH</name>
<dbReference type="RefSeq" id="WP_176352126.1">
    <property type="nucleotide sequence ID" value="NZ_JABWDU010000001.1"/>
</dbReference>
<keyword evidence="4" id="KW-1185">Reference proteome</keyword>
<evidence type="ECO:0000259" key="2">
    <source>
        <dbReference type="PROSITE" id="PS51352"/>
    </source>
</evidence>
<organism evidence="3 4">
    <name type="scientific">Ensifer oleiphilus</name>
    <dbReference type="NCBI Taxonomy" id="2742698"/>
    <lineage>
        <taxon>Bacteria</taxon>
        <taxon>Pseudomonadati</taxon>
        <taxon>Pseudomonadota</taxon>
        <taxon>Alphaproteobacteria</taxon>
        <taxon>Hyphomicrobiales</taxon>
        <taxon>Rhizobiaceae</taxon>
        <taxon>Sinorhizobium/Ensifer group</taxon>
        <taxon>Ensifer</taxon>
    </lineage>
</organism>
<sequence>MNFSTKMIAAGALAALMAGVSLPQNALALDQKQKDEFGAFIKEYLLANPEIMLEVQEALATKQRAKQQEVAEGAISQNKKAIFNSQYDMVLGNPDGDVTVVEFYDYNCGYCKRALTDMEDILAKDKNVRFVLKELPILGPDSLAAHKVSAAFRLVAPEKYGEFHRTLLGSEDRATEETAIAVAGKLGVTEKQLRAKMEKEPHDAAVREAYTLANDLGITGTPSYVIGNEAVFGAVGAEEISTKVANMRSCGKTAC</sequence>
<feature type="signal peptide" evidence="1">
    <location>
        <begin position="1"/>
        <end position="28"/>
    </location>
</feature>
<dbReference type="Pfam" id="PF18312">
    <property type="entry name" value="ScsC_N"/>
    <property type="match status" value="1"/>
</dbReference>
<dbReference type="InterPro" id="IPR041205">
    <property type="entry name" value="ScsC_N"/>
</dbReference>
<dbReference type="PROSITE" id="PS51352">
    <property type="entry name" value="THIOREDOXIN_2"/>
    <property type="match status" value="1"/>
</dbReference>
<dbReference type="SUPFAM" id="SSF52833">
    <property type="entry name" value="Thioredoxin-like"/>
    <property type="match status" value="1"/>
</dbReference>
<dbReference type="InterPro" id="IPR036249">
    <property type="entry name" value="Thioredoxin-like_sf"/>
</dbReference>
<protein>
    <submittedName>
        <fullName evidence="3">DsbA family protein</fullName>
    </submittedName>
</protein>
<dbReference type="PANTHER" id="PTHR35272:SF3">
    <property type="entry name" value="THIOL:DISULFIDE INTERCHANGE PROTEIN DSBC"/>
    <property type="match status" value="1"/>
</dbReference>
<dbReference type="PANTHER" id="PTHR35272">
    <property type="entry name" value="THIOL:DISULFIDE INTERCHANGE PROTEIN DSBC-RELATED"/>
    <property type="match status" value="1"/>
</dbReference>
<evidence type="ECO:0000256" key="1">
    <source>
        <dbReference type="SAM" id="SignalP"/>
    </source>
</evidence>
<dbReference type="GO" id="GO:0016491">
    <property type="term" value="F:oxidoreductase activity"/>
    <property type="evidence" value="ECO:0007669"/>
    <property type="project" value="InterPro"/>
</dbReference>
<comment type="caution">
    <text evidence="3">The sequence shown here is derived from an EMBL/GenBank/DDBJ whole genome shotgun (WGS) entry which is preliminary data.</text>
</comment>
<dbReference type="AlphaFoldDB" id="A0A7Y6Q3T5"/>
<dbReference type="Pfam" id="PF01323">
    <property type="entry name" value="DSBA"/>
    <property type="match status" value="1"/>
</dbReference>
<keyword evidence="1" id="KW-0732">Signal</keyword>
<evidence type="ECO:0000313" key="3">
    <source>
        <dbReference type="EMBL" id="NVD38533.1"/>
    </source>
</evidence>
<dbReference type="CDD" id="cd03023">
    <property type="entry name" value="DsbA_Com1_like"/>
    <property type="match status" value="1"/>
</dbReference>
<evidence type="ECO:0000313" key="4">
    <source>
        <dbReference type="Proteomes" id="UP000520198"/>
    </source>
</evidence>
<dbReference type="InterPro" id="IPR051470">
    <property type="entry name" value="Thiol:disulfide_interchange"/>
</dbReference>
<dbReference type="Gene3D" id="3.40.30.10">
    <property type="entry name" value="Glutaredoxin"/>
    <property type="match status" value="1"/>
</dbReference>
<proteinExistence type="predicted"/>
<gene>
    <name evidence="3" type="ORF">HT585_06680</name>
</gene>
<accession>A0A7Y6Q3T5</accession>
<feature type="domain" description="Thioredoxin" evidence="2">
    <location>
        <begin position="59"/>
        <end position="249"/>
    </location>
</feature>
<dbReference type="EMBL" id="JABWDU010000001">
    <property type="protein sequence ID" value="NVD38533.1"/>
    <property type="molecule type" value="Genomic_DNA"/>
</dbReference>
<feature type="chain" id="PRO_5031291714" evidence="1">
    <location>
        <begin position="29"/>
        <end position="255"/>
    </location>
</feature>